<evidence type="ECO:0000256" key="1">
    <source>
        <dbReference type="ARBA" id="ARBA00022679"/>
    </source>
</evidence>
<keyword evidence="2" id="KW-0677">Repeat</keyword>
<dbReference type="InterPro" id="IPR018357">
    <property type="entry name" value="Hexapep_transf_CS"/>
</dbReference>
<organism evidence="4 5">
    <name type="scientific">Candidatus Manganitrophus noduliformans</name>
    <dbReference type="NCBI Taxonomy" id="2606439"/>
    <lineage>
        <taxon>Bacteria</taxon>
        <taxon>Pseudomonadati</taxon>
        <taxon>Nitrospirota</taxon>
        <taxon>Nitrospiria</taxon>
        <taxon>Candidatus Troglogloeales</taxon>
        <taxon>Candidatus Manganitrophaceae</taxon>
        <taxon>Candidatus Manganitrophus</taxon>
    </lineage>
</organism>
<dbReference type="PANTHER" id="PTHR23416:SF78">
    <property type="entry name" value="LIPOPOLYSACCHARIDE BIOSYNTHESIS O-ACETYL TRANSFERASE WBBJ-RELATED"/>
    <property type="match status" value="1"/>
</dbReference>
<dbReference type="EMBL" id="VTOW01000002">
    <property type="protein sequence ID" value="NKE71099.1"/>
    <property type="molecule type" value="Genomic_DNA"/>
</dbReference>
<dbReference type="RefSeq" id="WP_168059434.1">
    <property type="nucleotide sequence ID" value="NZ_VTOW01000002.1"/>
</dbReference>
<dbReference type="PROSITE" id="PS00101">
    <property type="entry name" value="HEXAPEP_TRANSFERASES"/>
    <property type="match status" value="1"/>
</dbReference>
<evidence type="ECO:0000313" key="4">
    <source>
        <dbReference type="EMBL" id="NKE71099.1"/>
    </source>
</evidence>
<evidence type="ECO:0000256" key="2">
    <source>
        <dbReference type="ARBA" id="ARBA00022737"/>
    </source>
</evidence>
<name>A0A7X6DPV1_9BACT</name>
<dbReference type="InterPro" id="IPR051159">
    <property type="entry name" value="Hexapeptide_acetyltransf"/>
</dbReference>
<dbReference type="Pfam" id="PF14602">
    <property type="entry name" value="Hexapep_2"/>
    <property type="match status" value="2"/>
</dbReference>
<reference evidence="4 5" key="1">
    <citation type="journal article" date="2020" name="Nature">
        <title>Bacterial chemolithoautotrophy via manganese oxidation.</title>
        <authorList>
            <person name="Yu H."/>
            <person name="Leadbetter J.R."/>
        </authorList>
    </citation>
    <scope>NUCLEOTIDE SEQUENCE [LARGE SCALE GENOMIC DNA]</scope>
    <source>
        <strain evidence="4 5">Mn-1</strain>
    </source>
</reference>
<dbReference type="Gene3D" id="2.160.10.10">
    <property type="entry name" value="Hexapeptide repeat proteins"/>
    <property type="match status" value="2"/>
</dbReference>
<keyword evidence="3" id="KW-0012">Acyltransferase</keyword>
<dbReference type="PANTHER" id="PTHR23416">
    <property type="entry name" value="SIALIC ACID SYNTHASE-RELATED"/>
    <property type="match status" value="1"/>
</dbReference>
<dbReference type="InterPro" id="IPR001451">
    <property type="entry name" value="Hexapep"/>
</dbReference>
<protein>
    <submittedName>
        <fullName evidence="4">Transferase</fullName>
    </submittedName>
</protein>
<dbReference type="CDD" id="cd04647">
    <property type="entry name" value="LbH_MAT_like"/>
    <property type="match status" value="1"/>
</dbReference>
<keyword evidence="5" id="KW-1185">Reference proteome</keyword>
<keyword evidence="1 4" id="KW-0808">Transferase</keyword>
<comment type="caution">
    <text evidence="4">The sequence shown here is derived from an EMBL/GenBank/DDBJ whole genome shotgun (WGS) entry which is preliminary data.</text>
</comment>
<proteinExistence type="predicted"/>
<evidence type="ECO:0000256" key="3">
    <source>
        <dbReference type="ARBA" id="ARBA00023315"/>
    </source>
</evidence>
<dbReference type="InterPro" id="IPR011004">
    <property type="entry name" value="Trimer_LpxA-like_sf"/>
</dbReference>
<dbReference type="GO" id="GO:0016746">
    <property type="term" value="F:acyltransferase activity"/>
    <property type="evidence" value="ECO:0007669"/>
    <property type="project" value="UniProtKB-KW"/>
</dbReference>
<evidence type="ECO:0000313" key="5">
    <source>
        <dbReference type="Proteomes" id="UP000534783"/>
    </source>
</evidence>
<sequence length="189" mass="20486">MDFENQKRHASHGSGQFKIEAFKEIGENVIFEEGVLVFHPEQIRIGNNVYIGHRTILKGYYQNEIVIGDHTWIGQNCFFHGAGGIRIGKGVGIGPTVQILTSVHRSEDLTKPVLAHPLEFKPVVIEDGSDIGIGSIILPGIRVGEGAIVGAGSVVTKEVPPFCIVAGNPATFLRKRGASDRGASEDRHR</sequence>
<dbReference type="SUPFAM" id="SSF51161">
    <property type="entry name" value="Trimeric LpxA-like enzymes"/>
    <property type="match status" value="1"/>
</dbReference>
<gene>
    <name evidence="4" type="ORF">MNODULE_10165</name>
</gene>
<dbReference type="AlphaFoldDB" id="A0A7X6DPV1"/>
<dbReference type="Proteomes" id="UP000534783">
    <property type="component" value="Unassembled WGS sequence"/>
</dbReference>
<accession>A0A7X6DPV1</accession>